<organism evidence="3 4">
    <name type="scientific">Faecalibacterium prausnitzii</name>
    <dbReference type="NCBI Taxonomy" id="853"/>
    <lineage>
        <taxon>Bacteria</taxon>
        <taxon>Bacillati</taxon>
        <taxon>Bacillota</taxon>
        <taxon>Clostridia</taxon>
        <taxon>Eubacteriales</taxon>
        <taxon>Oscillospiraceae</taxon>
        <taxon>Faecalibacterium</taxon>
    </lineage>
</organism>
<dbReference type="EMBL" id="PRLA01000003">
    <property type="protein sequence ID" value="RAW50891.1"/>
    <property type="molecule type" value="Genomic_DNA"/>
</dbReference>
<comment type="caution">
    <text evidence="3">The sequence shown here is derived from an EMBL/GenBank/DDBJ whole genome shotgun (WGS) entry which is preliminary data.</text>
</comment>
<feature type="domain" description="HTH cro/C1-type" evidence="2">
    <location>
        <begin position="41"/>
        <end position="95"/>
    </location>
</feature>
<evidence type="ECO:0000259" key="2">
    <source>
        <dbReference type="PROSITE" id="PS50943"/>
    </source>
</evidence>
<evidence type="ECO:0000256" key="1">
    <source>
        <dbReference type="ARBA" id="ARBA00023125"/>
    </source>
</evidence>
<dbReference type="GO" id="GO:0005829">
    <property type="term" value="C:cytosol"/>
    <property type="evidence" value="ECO:0007669"/>
    <property type="project" value="TreeGrafter"/>
</dbReference>
<dbReference type="AlphaFoldDB" id="A0AAX1QJA0"/>
<dbReference type="GO" id="GO:0003677">
    <property type="term" value="F:DNA binding"/>
    <property type="evidence" value="ECO:0007669"/>
    <property type="project" value="UniProtKB-KW"/>
</dbReference>
<proteinExistence type="predicted"/>
<accession>A0AAX1QJA0</accession>
<name>A0AAX1QJA0_9FIRM</name>
<evidence type="ECO:0000313" key="3">
    <source>
        <dbReference type="EMBL" id="RAW50891.1"/>
    </source>
</evidence>
<dbReference type="Gene3D" id="1.10.260.40">
    <property type="entry name" value="lambda repressor-like DNA-binding domains"/>
    <property type="match status" value="1"/>
</dbReference>
<dbReference type="InterPro" id="IPR001387">
    <property type="entry name" value="Cro/C1-type_HTH"/>
</dbReference>
<dbReference type="PANTHER" id="PTHR46797:SF1">
    <property type="entry name" value="METHYLPHOSPHONATE SYNTHASE"/>
    <property type="match status" value="1"/>
</dbReference>
<dbReference type="PANTHER" id="PTHR46797">
    <property type="entry name" value="HTH-TYPE TRANSCRIPTIONAL REGULATOR"/>
    <property type="match status" value="1"/>
</dbReference>
<gene>
    <name evidence="3" type="ORF">C4N27_05645</name>
</gene>
<dbReference type="Pfam" id="PF01381">
    <property type="entry name" value="HTH_3"/>
    <property type="match status" value="1"/>
</dbReference>
<dbReference type="Proteomes" id="UP000250997">
    <property type="component" value="Unassembled WGS sequence"/>
</dbReference>
<dbReference type="SMART" id="SM00530">
    <property type="entry name" value="HTH_XRE"/>
    <property type="match status" value="1"/>
</dbReference>
<dbReference type="SUPFAM" id="SSF47413">
    <property type="entry name" value="lambda repressor-like DNA-binding domains"/>
    <property type="match status" value="1"/>
</dbReference>
<dbReference type="GO" id="GO:0003700">
    <property type="term" value="F:DNA-binding transcription factor activity"/>
    <property type="evidence" value="ECO:0007669"/>
    <property type="project" value="TreeGrafter"/>
</dbReference>
<dbReference type="CDD" id="cd00093">
    <property type="entry name" value="HTH_XRE"/>
    <property type="match status" value="1"/>
</dbReference>
<dbReference type="InterPro" id="IPR010982">
    <property type="entry name" value="Lambda_DNA-bd_dom_sf"/>
</dbReference>
<protein>
    <recommendedName>
        <fullName evidence="2">HTH cro/C1-type domain-containing protein</fullName>
    </recommendedName>
</protein>
<evidence type="ECO:0000313" key="4">
    <source>
        <dbReference type="Proteomes" id="UP000250997"/>
    </source>
</evidence>
<keyword evidence="1" id="KW-0238">DNA-binding</keyword>
<dbReference type="PROSITE" id="PS50943">
    <property type="entry name" value="HTH_CROC1"/>
    <property type="match status" value="1"/>
</dbReference>
<dbReference type="InterPro" id="IPR050807">
    <property type="entry name" value="TransReg_Diox_bact_type"/>
</dbReference>
<reference evidence="3 4" key="1">
    <citation type="submission" date="2018-02" db="EMBL/GenBank/DDBJ databases">
        <title>Complete genome sequencing of Faecalibacterium prausnitzii strains isolated from the human gut.</title>
        <authorList>
            <person name="Fitzgerald B.C."/>
            <person name="Shkoporov A.N."/>
            <person name="Ross P.R."/>
            <person name="Hill C."/>
        </authorList>
    </citation>
    <scope>NUCLEOTIDE SEQUENCE [LARGE SCALE GENOMIC DNA]</scope>
    <source>
        <strain evidence="3 4">APC942/18-1</strain>
    </source>
</reference>
<sequence>MALSKRYWIVYNKNCDRYAIGVQQTQLECEVAMNTLLGQRIREQRREKGWTIEQFAERVELSANYVGDLERGVKIPKLETFIRIVEVLDVSADVLIRDSVPSASHVADDELSRKLSQLTPGQKKAAIDILNAYTDNIPYITK</sequence>